<dbReference type="UniPathway" id="UPA00275">
    <property type="reaction ID" value="UER00404"/>
</dbReference>
<dbReference type="FunFam" id="3.40.50.960:FF:000003">
    <property type="entry name" value="6,7-dimethyl-8-ribityllumazine synthase"/>
    <property type="match status" value="1"/>
</dbReference>
<dbReference type="PANTHER" id="PTHR21058:SF0">
    <property type="entry name" value="6,7-DIMETHYL-8-RIBITYLLUMAZINE SYNTHASE"/>
    <property type="match status" value="1"/>
</dbReference>
<evidence type="ECO:0000256" key="1">
    <source>
        <dbReference type="ARBA" id="ARBA00004917"/>
    </source>
</evidence>
<sequence>MNIAIVVSEFNNKVTSRMHQVALEKAKELKLKVKYDCKVPGIFDMPLILDILLQKKDVDGIVTLGAVIKGQTKHDEVITNAVAARISKLSIKYQKPISLGISGPGMSERQAFARIRPVSERAVQAISSMAKELKRIE</sequence>
<accession>A0A382EWD2</accession>
<dbReference type="InterPro" id="IPR034964">
    <property type="entry name" value="LS"/>
</dbReference>
<evidence type="ECO:0000256" key="3">
    <source>
        <dbReference type="ARBA" id="ARBA00012664"/>
    </source>
</evidence>
<proteinExistence type="inferred from homology"/>
<dbReference type="SUPFAM" id="SSF52121">
    <property type="entry name" value="Lumazine synthase"/>
    <property type="match status" value="1"/>
</dbReference>
<evidence type="ECO:0000256" key="5">
    <source>
        <dbReference type="ARBA" id="ARBA00022679"/>
    </source>
</evidence>
<dbReference type="InterPro" id="IPR002180">
    <property type="entry name" value="LS/RS"/>
</dbReference>
<dbReference type="CDD" id="cd09211">
    <property type="entry name" value="Lumazine_synthase_archaeal"/>
    <property type="match status" value="1"/>
</dbReference>
<dbReference type="InterPro" id="IPR036467">
    <property type="entry name" value="LS/RS_sf"/>
</dbReference>
<evidence type="ECO:0000313" key="7">
    <source>
        <dbReference type="EMBL" id="SVB54424.1"/>
    </source>
</evidence>
<dbReference type="NCBIfam" id="TIGR00114">
    <property type="entry name" value="lumazine-synth"/>
    <property type="match status" value="1"/>
</dbReference>
<keyword evidence="4" id="KW-0686">Riboflavin biosynthesis</keyword>
<name>A0A382EWD2_9ZZZZ</name>
<comment type="similarity">
    <text evidence="2">Belongs to the DMRL synthase family.</text>
</comment>
<dbReference type="PANTHER" id="PTHR21058">
    <property type="entry name" value="6,7-DIMETHYL-8-RIBITYLLUMAZINE SYNTHASE DMRL SYNTHASE LUMAZINE SYNTHASE"/>
    <property type="match status" value="1"/>
</dbReference>
<protein>
    <recommendedName>
        <fullName evidence="3">6,7-dimethyl-8-ribityllumazine synthase</fullName>
        <ecNumber evidence="3">2.5.1.78</ecNumber>
    </recommendedName>
</protein>
<evidence type="ECO:0000256" key="2">
    <source>
        <dbReference type="ARBA" id="ARBA00007424"/>
    </source>
</evidence>
<comment type="catalytic activity">
    <reaction evidence="6">
        <text>(2S)-2-hydroxy-3-oxobutyl phosphate + 5-amino-6-(D-ribitylamino)uracil = 6,7-dimethyl-8-(1-D-ribityl)lumazine + phosphate + 2 H2O + H(+)</text>
        <dbReference type="Rhea" id="RHEA:26152"/>
        <dbReference type="ChEBI" id="CHEBI:15377"/>
        <dbReference type="ChEBI" id="CHEBI:15378"/>
        <dbReference type="ChEBI" id="CHEBI:15934"/>
        <dbReference type="ChEBI" id="CHEBI:43474"/>
        <dbReference type="ChEBI" id="CHEBI:58201"/>
        <dbReference type="ChEBI" id="CHEBI:58830"/>
        <dbReference type="EC" id="2.5.1.78"/>
    </reaction>
</comment>
<dbReference type="Gene3D" id="3.40.50.960">
    <property type="entry name" value="Lumazine/riboflavin synthase"/>
    <property type="match status" value="1"/>
</dbReference>
<evidence type="ECO:0000256" key="6">
    <source>
        <dbReference type="ARBA" id="ARBA00048785"/>
    </source>
</evidence>
<dbReference type="EC" id="2.5.1.78" evidence="3"/>
<dbReference type="Pfam" id="PF00885">
    <property type="entry name" value="DMRL_synthase"/>
    <property type="match status" value="1"/>
</dbReference>
<reference evidence="7" key="1">
    <citation type="submission" date="2018-05" db="EMBL/GenBank/DDBJ databases">
        <authorList>
            <person name="Lanie J.A."/>
            <person name="Ng W.-L."/>
            <person name="Kazmierczak K.M."/>
            <person name="Andrzejewski T.M."/>
            <person name="Davidsen T.M."/>
            <person name="Wayne K.J."/>
            <person name="Tettelin H."/>
            <person name="Glass J.I."/>
            <person name="Rusch D."/>
            <person name="Podicherti R."/>
            <person name="Tsui H.-C.T."/>
            <person name="Winkler M.E."/>
        </authorList>
    </citation>
    <scope>NUCLEOTIDE SEQUENCE</scope>
</reference>
<dbReference type="EMBL" id="UINC01046423">
    <property type="protein sequence ID" value="SVB54424.1"/>
    <property type="molecule type" value="Genomic_DNA"/>
</dbReference>
<dbReference type="GO" id="GO:0009349">
    <property type="term" value="C:riboflavin synthase complex"/>
    <property type="evidence" value="ECO:0007669"/>
    <property type="project" value="InterPro"/>
</dbReference>
<dbReference type="GO" id="GO:0000906">
    <property type="term" value="F:6,7-dimethyl-8-ribityllumazine synthase activity"/>
    <property type="evidence" value="ECO:0007669"/>
    <property type="project" value="UniProtKB-EC"/>
</dbReference>
<keyword evidence="5" id="KW-0808">Transferase</keyword>
<gene>
    <name evidence="7" type="ORF">METZ01_LOCUS207278</name>
</gene>
<organism evidence="7">
    <name type="scientific">marine metagenome</name>
    <dbReference type="NCBI Taxonomy" id="408172"/>
    <lineage>
        <taxon>unclassified sequences</taxon>
        <taxon>metagenomes</taxon>
        <taxon>ecological metagenomes</taxon>
    </lineage>
</organism>
<dbReference type="GO" id="GO:0009231">
    <property type="term" value="P:riboflavin biosynthetic process"/>
    <property type="evidence" value="ECO:0007669"/>
    <property type="project" value="UniProtKB-UniPathway"/>
</dbReference>
<dbReference type="AlphaFoldDB" id="A0A382EWD2"/>
<comment type="pathway">
    <text evidence="1">Cofactor biosynthesis; riboflavin biosynthesis; riboflavin from 2-hydroxy-3-oxobutyl phosphate and 5-amino-6-(D-ribitylamino)uracil: step 1/2.</text>
</comment>
<evidence type="ECO:0000256" key="4">
    <source>
        <dbReference type="ARBA" id="ARBA00022619"/>
    </source>
</evidence>